<keyword evidence="2" id="KW-1185">Reference proteome</keyword>
<dbReference type="Proteomes" id="UP000182229">
    <property type="component" value="Unassembled WGS sequence"/>
</dbReference>
<reference evidence="1 2" key="2">
    <citation type="submission" date="2016-12" db="EMBL/GenBank/DDBJ databases">
        <title>Draft Genome Sequence of Cystobacter ferrugineus Strain Cbfe23.</title>
        <authorList>
            <person name="Akbar S."/>
            <person name="Dowd S.E."/>
            <person name="Stevens D.C."/>
        </authorList>
    </citation>
    <scope>NUCLEOTIDE SEQUENCE [LARGE SCALE GENOMIC DNA]</scope>
    <source>
        <strain evidence="1 2">Cbfe23</strain>
    </source>
</reference>
<name>A0A1L9B2P4_9BACT</name>
<protein>
    <submittedName>
        <fullName evidence="1">Uncharacterized protein</fullName>
    </submittedName>
</protein>
<comment type="caution">
    <text evidence="1">The sequence shown here is derived from an EMBL/GenBank/DDBJ whole genome shotgun (WGS) entry which is preliminary data.</text>
</comment>
<reference evidence="2" key="1">
    <citation type="submission" date="2016-11" db="EMBL/GenBank/DDBJ databases">
        <authorList>
            <person name="Shukria A."/>
            <person name="Stevens D.C."/>
        </authorList>
    </citation>
    <scope>NUCLEOTIDE SEQUENCE [LARGE SCALE GENOMIC DNA]</scope>
    <source>
        <strain evidence="2">Cbfe23</strain>
    </source>
</reference>
<accession>A0A1L9B2P4</accession>
<dbReference type="RefSeq" id="WP_071902426.1">
    <property type="nucleotide sequence ID" value="NZ_MPIN01000010.1"/>
</dbReference>
<dbReference type="EMBL" id="MPIN01000010">
    <property type="protein sequence ID" value="OJH36538.1"/>
    <property type="molecule type" value="Genomic_DNA"/>
</dbReference>
<organism evidence="1 2">
    <name type="scientific">Cystobacter ferrugineus</name>
    <dbReference type="NCBI Taxonomy" id="83449"/>
    <lineage>
        <taxon>Bacteria</taxon>
        <taxon>Pseudomonadati</taxon>
        <taxon>Myxococcota</taxon>
        <taxon>Myxococcia</taxon>
        <taxon>Myxococcales</taxon>
        <taxon>Cystobacterineae</taxon>
        <taxon>Archangiaceae</taxon>
        <taxon>Cystobacter</taxon>
    </lineage>
</organism>
<dbReference type="OrthoDB" id="5507129at2"/>
<evidence type="ECO:0000313" key="2">
    <source>
        <dbReference type="Proteomes" id="UP000182229"/>
    </source>
</evidence>
<dbReference type="AlphaFoldDB" id="A0A1L9B2P4"/>
<evidence type="ECO:0000313" key="1">
    <source>
        <dbReference type="EMBL" id="OJH36538.1"/>
    </source>
</evidence>
<sequence length="200" mass="22657">MVRSATGFEKVVRTVDALRGFITVSRFLDEAQKAAVEDVLRNCVREANTKVDDELFGKGRSLPASECEKEPIVAKKLASDWRRHLGKLKHSAAFECIERRLAEKFPDNFSIEPRLRKDEFTQEVLLTDRRAGSLKPDIVIHFTRNITRIQCIYDLKFPCGYAVGANPWSDEVISQMRSYGELGGECPPALVTPQFGVVRR</sequence>
<proteinExistence type="predicted"/>
<gene>
    <name evidence="1" type="ORF">BON30_32800</name>
</gene>